<organism evidence="2">
    <name type="scientific">Glycine max</name>
    <name type="common">Soybean</name>
    <name type="synonym">Glycine hispida</name>
    <dbReference type="NCBI Taxonomy" id="3847"/>
    <lineage>
        <taxon>Eukaryota</taxon>
        <taxon>Viridiplantae</taxon>
        <taxon>Streptophyta</taxon>
        <taxon>Embryophyta</taxon>
        <taxon>Tracheophyta</taxon>
        <taxon>Spermatophyta</taxon>
        <taxon>Magnoliopsida</taxon>
        <taxon>eudicotyledons</taxon>
        <taxon>Gunneridae</taxon>
        <taxon>Pentapetalae</taxon>
        <taxon>rosids</taxon>
        <taxon>fabids</taxon>
        <taxon>Fabales</taxon>
        <taxon>Fabaceae</taxon>
        <taxon>Papilionoideae</taxon>
        <taxon>50 kb inversion clade</taxon>
        <taxon>NPAAA clade</taxon>
        <taxon>indigoferoid/millettioid clade</taxon>
        <taxon>Phaseoleae</taxon>
        <taxon>Glycine</taxon>
        <taxon>Glycine subgen. Soja</taxon>
    </lineage>
</organism>
<sequence length="57" mass="6481">MDTHCLNKHASSDKKGIKHGQNSNQFIVNLKKYIHNNSRCANYPFPLLLVNPGVDLF</sequence>
<protein>
    <submittedName>
        <fullName evidence="1 2">Uncharacterized protein</fullName>
    </submittedName>
</protein>
<evidence type="ECO:0000313" key="1">
    <source>
        <dbReference type="EMBL" id="KRH24005.1"/>
    </source>
</evidence>
<dbReference type="Gramene" id="KRH24005">
    <property type="protein sequence ID" value="KRH24005"/>
    <property type="gene ID" value="GLYMA_12G016200"/>
</dbReference>
<dbReference type="InParanoid" id="K7LSG3"/>
<evidence type="ECO:0000313" key="2">
    <source>
        <dbReference type="EnsemblPlants" id="KRH24005"/>
    </source>
</evidence>
<gene>
    <name evidence="1" type="ORF">GLYMA_12G016200</name>
</gene>
<evidence type="ECO:0000313" key="3">
    <source>
        <dbReference type="Proteomes" id="UP000008827"/>
    </source>
</evidence>
<name>K7LSG3_SOYBN</name>
<dbReference type="HOGENOM" id="CLU_3000274_0_0_1"/>
<accession>K7LSG3</accession>
<reference evidence="1 2" key="1">
    <citation type="journal article" date="2010" name="Nature">
        <title>Genome sequence of the palaeopolyploid soybean.</title>
        <authorList>
            <person name="Schmutz J."/>
            <person name="Cannon S.B."/>
            <person name="Schlueter J."/>
            <person name="Ma J."/>
            <person name="Mitros T."/>
            <person name="Nelson W."/>
            <person name="Hyten D.L."/>
            <person name="Song Q."/>
            <person name="Thelen J.J."/>
            <person name="Cheng J."/>
            <person name="Xu D."/>
            <person name="Hellsten U."/>
            <person name="May G.D."/>
            <person name="Yu Y."/>
            <person name="Sakurai T."/>
            <person name="Umezawa T."/>
            <person name="Bhattacharyya M.K."/>
            <person name="Sandhu D."/>
            <person name="Valliyodan B."/>
            <person name="Lindquist E."/>
            <person name="Peto M."/>
            <person name="Grant D."/>
            <person name="Shu S."/>
            <person name="Goodstein D."/>
            <person name="Barry K."/>
            <person name="Futrell-Griggs M."/>
            <person name="Abernathy B."/>
            <person name="Du J."/>
            <person name="Tian Z."/>
            <person name="Zhu L."/>
            <person name="Gill N."/>
            <person name="Joshi T."/>
            <person name="Libault M."/>
            <person name="Sethuraman A."/>
            <person name="Zhang X.-C."/>
            <person name="Shinozaki K."/>
            <person name="Nguyen H.T."/>
            <person name="Wing R.A."/>
            <person name="Cregan P."/>
            <person name="Specht J."/>
            <person name="Grimwood J."/>
            <person name="Rokhsar D."/>
            <person name="Stacey G."/>
            <person name="Shoemaker R.C."/>
            <person name="Jackson S.A."/>
        </authorList>
    </citation>
    <scope>NUCLEOTIDE SEQUENCE [LARGE SCALE GENOMIC DNA]</scope>
    <source>
        <strain evidence="2">cv. Williams 82</strain>
        <tissue evidence="1">Callus</tissue>
    </source>
</reference>
<proteinExistence type="predicted"/>
<keyword evidence="3" id="KW-1185">Reference proteome</keyword>
<dbReference type="EMBL" id="CM000845">
    <property type="protein sequence ID" value="KRH24005.1"/>
    <property type="molecule type" value="Genomic_DNA"/>
</dbReference>
<dbReference type="PaxDb" id="3847-GLYMA12G01870.1"/>
<dbReference type="EnsemblPlants" id="KRH24005">
    <property type="protein sequence ID" value="KRH24005"/>
    <property type="gene ID" value="GLYMA_12G016200"/>
</dbReference>
<dbReference type="Proteomes" id="UP000008827">
    <property type="component" value="Chromosome 12"/>
</dbReference>
<reference evidence="1" key="3">
    <citation type="submission" date="2018-07" db="EMBL/GenBank/DDBJ databases">
        <title>WGS assembly of Glycine max.</title>
        <authorList>
            <person name="Schmutz J."/>
            <person name="Cannon S."/>
            <person name="Schlueter J."/>
            <person name="Ma J."/>
            <person name="Mitros T."/>
            <person name="Nelson W."/>
            <person name="Hyten D."/>
            <person name="Song Q."/>
            <person name="Thelen J."/>
            <person name="Cheng J."/>
            <person name="Xu D."/>
            <person name="Hellsten U."/>
            <person name="May G."/>
            <person name="Yu Y."/>
            <person name="Sakurai T."/>
            <person name="Umezawa T."/>
            <person name="Bhattacharyya M."/>
            <person name="Sandhu D."/>
            <person name="Valliyodan B."/>
            <person name="Lindquist E."/>
            <person name="Peto M."/>
            <person name="Grant D."/>
            <person name="Shu S."/>
            <person name="Goodstein D."/>
            <person name="Barry K."/>
            <person name="Futrell-Griggs M."/>
            <person name="Abernathy B."/>
            <person name="Du J."/>
            <person name="Tian Z."/>
            <person name="Zhu L."/>
            <person name="Gill N."/>
            <person name="Joshi T."/>
            <person name="Libault M."/>
            <person name="Sethuraman A."/>
            <person name="Zhang X."/>
            <person name="Shinozaki K."/>
            <person name="Nguyen H."/>
            <person name="Wing R."/>
            <person name="Cregan P."/>
            <person name="Specht J."/>
            <person name="Grimwood J."/>
            <person name="Rokhsar D."/>
            <person name="Stacey G."/>
            <person name="Shoemaker R."/>
            <person name="Jackson S."/>
        </authorList>
    </citation>
    <scope>NUCLEOTIDE SEQUENCE</scope>
    <source>
        <tissue evidence="1">Callus</tissue>
    </source>
</reference>
<dbReference type="AlphaFoldDB" id="K7LSG3"/>
<reference evidence="2" key="2">
    <citation type="submission" date="2018-02" db="UniProtKB">
        <authorList>
            <consortium name="EnsemblPlants"/>
        </authorList>
    </citation>
    <scope>IDENTIFICATION</scope>
    <source>
        <strain evidence="2">Williams 82</strain>
    </source>
</reference>